<name>A0ABU7Q3J9_9ACTN</name>
<gene>
    <name evidence="1" type="ORF">V2J94_29240</name>
</gene>
<dbReference type="EMBL" id="JAZBJO010000022">
    <property type="protein sequence ID" value="MEE4595932.1"/>
    <property type="molecule type" value="Genomic_DNA"/>
</dbReference>
<sequence length="196" mass="22124">MRTPRPNWAWPSPGSCSRNVSDEEAQEVRIWLDRAGMTFHTGTDEAIELIDAQLLSQFKMYIAAVRVADDFGLDAVGPSKYISADGKSMWLQSNVCPCGGGYPAGDFWAYTFSLRKMSLTPSAPTTPDNPPDAARNLAREPVTVPIERATHFGRAIYNDGDTTQNEDDWNDERKPTSWWGYTWPRTYRQANPLRSW</sequence>
<comment type="caution">
    <text evidence="1">The sequence shown here is derived from an EMBL/GenBank/DDBJ whole genome shotgun (WGS) entry which is preliminary data.</text>
</comment>
<organism evidence="1 2">
    <name type="scientific">Streptomyces asiaticus subsp. ignotus</name>
    <dbReference type="NCBI Taxonomy" id="3098222"/>
    <lineage>
        <taxon>Bacteria</taxon>
        <taxon>Bacillati</taxon>
        <taxon>Actinomycetota</taxon>
        <taxon>Actinomycetes</taxon>
        <taxon>Kitasatosporales</taxon>
        <taxon>Streptomycetaceae</taxon>
        <taxon>Streptomyces</taxon>
        <taxon>Streptomyces violaceusniger group</taxon>
    </lineage>
</organism>
<reference evidence="1 2" key="1">
    <citation type="submission" date="2023-11" db="EMBL/GenBank/DDBJ databases">
        <title>30 novel species of actinomycetes from the DSMZ collection.</title>
        <authorList>
            <person name="Nouioui I."/>
        </authorList>
    </citation>
    <scope>NUCLEOTIDE SEQUENCE [LARGE SCALE GENOMIC DNA]</scope>
    <source>
        <strain evidence="1 2">DSM 41524</strain>
    </source>
</reference>
<evidence type="ECO:0000313" key="1">
    <source>
        <dbReference type="EMBL" id="MEE4595932.1"/>
    </source>
</evidence>
<proteinExistence type="predicted"/>
<keyword evidence="2" id="KW-1185">Reference proteome</keyword>
<dbReference type="RefSeq" id="WP_330812314.1">
    <property type="nucleotide sequence ID" value="NZ_JAZBJO010000022.1"/>
</dbReference>
<evidence type="ECO:0000313" key="2">
    <source>
        <dbReference type="Proteomes" id="UP001354709"/>
    </source>
</evidence>
<protein>
    <submittedName>
        <fullName evidence="1">Uncharacterized protein</fullName>
    </submittedName>
</protein>
<accession>A0ABU7Q3J9</accession>
<dbReference type="Proteomes" id="UP001354709">
    <property type="component" value="Unassembled WGS sequence"/>
</dbReference>